<sequence length="204" mass="22662">MISLASGFLLDPLGFVAEHGFLEEKDQHSSSNRTVPVPRVGQLRDSAHMNRDLRVRFCLIGVLPKYIKIHESNLKDPRLLNLVKSMNYTLVGFNMDEYDYKYNTAATSSLIAEQKDAYGRMASYVVAGYDVATSGAASCLPNVTNAIQVHGYDMVRLDGCTNDKIPYKKDPILNNDYVGNSKSFALSSTYTVKKFVNYTPGGNQ</sequence>
<evidence type="ECO:0000313" key="1">
    <source>
        <dbReference type="EMBL" id="OAQ25917.1"/>
    </source>
</evidence>
<accession>A0A197JL21</accession>
<name>A0A197JL21_9FUNG</name>
<dbReference type="OrthoDB" id="407355at2759"/>
<protein>
    <submittedName>
        <fullName evidence="1">Uncharacterized protein</fullName>
    </submittedName>
</protein>
<reference evidence="1 2" key="1">
    <citation type="submission" date="2016-05" db="EMBL/GenBank/DDBJ databases">
        <title>Genome sequencing reveals origins of a unique bacterial endosymbiosis in the earliest lineages of terrestrial Fungi.</title>
        <authorList>
            <consortium name="DOE Joint Genome Institute"/>
            <person name="Uehling J."/>
            <person name="Gryganskyi A."/>
            <person name="Hameed K."/>
            <person name="Tschaplinski T."/>
            <person name="Misztal P."/>
            <person name="Wu S."/>
            <person name="Desiro A."/>
            <person name="Vande Pol N."/>
            <person name="Du Z.-Y."/>
            <person name="Zienkiewicz A."/>
            <person name="Zienkiewicz K."/>
            <person name="Morin E."/>
            <person name="Tisserant E."/>
            <person name="Splivallo R."/>
            <person name="Hainaut M."/>
            <person name="Henrissat B."/>
            <person name="Ohm R."/>
            <person name="Kuo A."/>
            <person name="Yan J."/>
            <person name="Lipzen A."/>
            <person name="Nolan M."/>
            <person name="Labutti K."/>
            <person name="Barry K."/>
            <person name="Goldstein A."/>
            <person name="Labbe J."/>
            <person name="Schadt C."/>
            <person name="Tuskan G."/>
            <person name="Grigoriev I."/>
            <person name="Martin F."/>
            <person name="Vilgalys R."/>
            <person name="Bonito G."/>
        </authorList>
    </citation>
    <scope>NUCLEOTIDE SEQUENCE [LARGE SCALE GENOMIC DNA]</scope>
    <source>
        <strain evidence="1 2">AG-77</strain>
    </source>
</reference>
<proteinExistence type="predicted"/>
<dbReference type="EMBL" id="KV442072">
    <property type="protein sequence ID" value="OAQ25917.1"/>
    <property type="molecule type" value="Genomic_DNA"/>
</dbReference>
<dbReference type="Gene3D" id="3.20.20.370">
    <property type="entry name" value="Glycoside hydrolase/deacetylase"/>
    <property type="match status" value="1"/>
</dbReference>
<gene>
    <name evidence="1" type="ORF">K457DRAFT_22592</name>
</gene>
<dbReference type="Proteomes" id="UP000078512">
    <property type="component" value="Unassembled WGS sequence"/>
</dbReference>
<keyword evidence="2" id="KW-1185">Reference proteome</keyword>
<dbReference type="AlphaFoldDB" id="A0A197JL21"/>
<organism evidence="1 2">
    <name type="scientific">Linnemannia elongata AG-77</name>
    <dbReference type="NCBI Taxonomy" id="1314771"/>
    <lineage>
        <taxon>Eukaryota</taxon>
        <taxon>Fungi</taxon>
        <taxon>Fungi incertae sedis</taxon>
        <taxon>Mucoromycota</taxon>
        <taxon>Mortierellomycotina</taxon>
        <taxon>Mortierellomycetes</taxon>
        <taxon>Mortierellales</taxon>
        <taxon>Mortierellaceae</taxon>
        <taxon>Linnemannia</taxon>
    </lineage>
</organism>
<evidence type="ECO:0000313" key="2">
    <source>
        <dbReference type="Proteomes" id="UP000078512"/>
    </source>
</evidence>